<evidence type="ECO:0008006" key="3">
    <source>
        <dbReference type="Google" id="ProtNLM"/>
    </source>
</evidence>
<evidence type="ECO:0000313" key="2">
    <source>
        <dbReference type="Proteomes" id="UP001529510"/>
    </source>
</evidence>
<dbReference type="Proteomes" id="UP001529510">
    <property type="component" value="Unassembled WGS sequence"/>
</dbReference>
<protein>
    <recommendedName>
        <fullName evidence="3">Vitellogenin</fullName>
    </recommendedName>
</protein>
<comment type="caution">
    <text evidence="1">The sequence shown here is derived from an EMBL/GenBank/DDBJ whole genome shotgun (WGS) entry which is preliminary data.</text>
</comment>
<keyword evidence="2" id="KW-1185">Reference proteome</keyword>
<dbReference type="AlphaFoldDB" id="A0ABD0RP01"/>
<accession>A0ABD0RP01</accession>
<gene>
    <name evidence="1" type="ORF">M9458_003437</name>
</gene>
<reference evidence="1 2" key="1">
    <citation type="submission" date="2024-05" db="EMBL/GenBank/DDBJ databases">
        <title>Genome sequencing and assembly of Indian major carp, Cirrhinus mrigala (Hamilton, 1822).</title>
        <authorList>
            <person name="Mohindra V."/>
            <person name="Chowdhury L.M."/>
            <person name="Lal K."/>
            <person name="Jena J.K."/>
        </authorList>
    </citation>
    <scope>NUCLEOTIDE SEQUENCE [LARGE SCALE GENOMIC DNA]</scope>
    <source>
        <strain evidence="1">CM1030</strain>
        <tissue evidence="1">Blood</tissue>
    </source>
</reference>
<name>A0ABD0RP01_CIRMR</name>
<feature type="non-terminal residue" evidence="1">
    <location>
        <position position="1"/>
    </location>
</feature>
<organism evidence="1 2">
    <name type="scientific">Cirrhinus mrigala</name>
    <name type="common">Mrigala</name>
    <dbReference type="NCBI Taxonomy" id="683832"/>
    <lineage>
        <taxon>Eukaryota</taxon>
        <taxon>Metazoa</taxon>
        <taxon>Chordata</taxon>
        <taxon>Craniata</taxon>
        <taxon>Vertebrata</taxon>
        <taxon>Euteleostomi</taxon>
        <taxon>Actinopterygii</taxon>
        <taxon>Neopterygii</taxon>
        <taxon>Teleostei</taxon>
        <taxon>Ostariophysi</taxon>
        <taxon>Cypriniformes</taxon>
        <taxon>Cyprinidae</taxon>
        <taxon>Labeoninae</taxon>
        <taxon>Labeonini</taxon>
        <taxon>Cirrhinus</taxon>
    </lineage>
</organism>
<sequence length="70" mass="8062">VNLDHETRSITLKNMEQPMPVKFTPSWRKTATLVSLSQQSTKNSSCSMWVKLPRQKWRNAAPDKNGIYVT</sequence>
<dbReference type="EMBL" id="JAMKFB020000002">
    <property type="protein sequence ID" value="KAL0200250.1"/>
    <property type="molecule type" value="Genomic_DNA"/>
</dbReference>
<feature type="non-terminal residue" evidence="1">
    <location>
        <position position="70"/>
    </location>
</feature>
<evidence type="ECO:0000313" key="1">
    <source>
        <dbReference type="EMBL" id="KAL0200250.1"/>
    </source>
</evidence>
<proteinExistence type="predicted"/>